<name>A0A0G4P447_PENC3</name>
<dbReference type="InterPro" id="IPR011993">
    <property type="entry name" value="PH-like_dom_sf"/>
</dbReference>
<organism evidence="4 5">
    <name type="scientific">Penicillium camemberti (strain FM 013)</name>
    <dbReference type="NCBI Taxonomy" id="1429867"/>
    <lineage>
        <taxon>Eukaryota</taxon>
        <taxon>Fungi</taxon>
        <taxon>Dikarya</taxon>
        <taxon>Ascomycota</taxon>
        <taxon>Pezizomycotina</taxon>
        <taxon>Eurotiomycetes</taxon>
        <taxon>Eurotiomycetidae</taxon>
        <taxon>Eurotiales</taxon>
        <taxon>Aspergillaceae</taxon>
        <taxon>Penicillium</taxon>
    </lineage>
</organism>
<keyword evidence="1" id="KW-0597">Phosphoprotein</keyword>
<dbReference type="STRING" id="1429867.A0A0G4P447"/>
<dbReference type="InterPro" id="IPR046869">
    <property type="entry name" value="SLM1/RGC1-like_PH"/>
</dbReference>
<dbReference type="SMART" id="SM00233">
    <property type="entry name" value="PH"/>
    <property type="match status" value="1"/>
</dbReference>
<dbReference type="PANTHER" id="PTHR31941:SF16">
    <property type="entry name" value="PHOSPHATIDYLINOSITOL 4,5-BISPHOSPHATE-BINDING PROTEIN SLM1-RELATED"/>
    <property type="match status" value="1"/>
</dbReference>
<dbReference type="AlphaFoldDB" id="A0A0G4P447"/>
<feature type="domain" description="PH" evidence="3">
    <location>
        <begin position="430"/>
        <end position="535"/>
    </location>
</feature>
<evidence type="ECO:0000256" key="1">
    <source>
        <dbReference type="ARBA" id="ARBA00022553"/>
    </source>
</evidence>
<dbReference type="PANTHER" id="PTHR31941">
    <property type="entry name" value="CYTOSKELETAL SIGNALING PROTEIN SLM1"/>
    <property type="match status" value="1"/>
</dbReference>
<evidence type="ECO:0000313" key="5">
    <source>
        <dbReference type="Proteomes" id="UP000053732"/>
    </source>
</evidence>
<feature type="region of interest" description="Disordered" evidence="2">
    <location>
        <begin position="688"/>
        <end position="822"/>
    </location>
</feature>
<feature type="compositionally biased region" description="Polar residues" evidence="2">
    <location>
        <begin position="739"/>
        <end position="760"/>
    </location>
</feature>
<feature type="compositionally biased region" description="Polar residues" evidence="2">
    <location>
        <begin position="606"/>
        <end position="615"/>
    </location>
</feature>
<feature type="region of interest" description="Disordered" evidence="2">
    <location>
        <begin position="1"/>
        <end position="41"/>
    </location>
</feature>
<feature type="region of interest" description="Disordered" evidence="2">
    <location>
        <begin position="77"/>
        <end position="147"/>
    </location>
</feature>
<feature type="compositionally biased region" description="Polar residues" evidence="2">
    <location>
        <begin position="578"/>
        <end position="589"/>
    </location>
</feature>
<dbReference type="Gene3D" id="2.30.29.30">
    <property type="entry name" value="Pleckstrin-homology domain (PH domain)/Phosphotyrosine-binding domain (PTB)"/>
    <property type="match status" value="1"/>
</dbReference>
<dbReference type="EMBL" id="HG793138">
    <property type="protein sequence ID" value="CRL21043.1"/>
    <property type="molecule type" value="Genomic_DNA"/>
</dbReference>
<protein>
    <submittedName>
        <fullName evidence="4">Pleckstrin homology-type</fullName>
    </submittedName>
</protein>
<feature type="compositionally biased region" description="Basic and acidic residues" evidence="2">
    <location>
        <begin position="722"/>
        <end position="738"/>
    </location>
</feature>
<dbReference type="Proteomes" id="UP000053732">
    <property type="component" value="Unassembled WGS sequence"/>
</dbReference>
<dbReference type="InterPro" id="IPR046868">
    <property type="entry name" value="BAR_4"/>
</dbReference>
<evidence type="ECO:0000313" key="4">
    <source>
        <dbReference type="EMBL" id="CRL21043.1"/>
    </source>
</evidence>
<feature type="compositionally biased region" description="Basic residues" evidence="2">
    <location>
        <begin position="106"/>
        <end position="128"/>
    </location>
</feature>
<dbReference type="InterPro" id="IPR001849">
    <property type="entry name" value="PH_domain"/>
</dbReference>
<keyword evidence="5" id="KW-1185">Reference proteome</keyword>
<feature type="compositionally biased region" description="Basic and acidic residues" evidence="2">
    <location>
        <begin position="637"/>
        <end position="648"/>
    </location>
</feature>
<accession>A0A0G4P447</accession>
<dbReference type="Pfam" id="PF20400">
    <property type="entry name" value="BAR_4"/>
    <property type="match status" value="1"/>
</dbReference>
<reference evidence="4 5" key="1">
    <citation type="journal article" date="2014" name="Nat. Commun.">
        <title>Multiple recent horizontal transfers of a large genomic region in cheese making fungi.</title>
        <authorList>
            <person name="Cheeseman K."/>
            <person name="Ropars J."/>
            <person name="Renault P."/>
            <person name="Dupont J."/>
            <person name="Gouzy J."/>
            <person name="Branca A."/>
            <person name="Abraham A.L."/>
            <person name="Ceppi M."/>
            <person name="Conseiller E."/>
            <person name="Debuchy R."/>
            <person name="Malagnac F."/>
            <person name="Goarin A."/>
            <person name="Silar P."/>
            <person name="Lacoste S."/>
            <person name="Sallet E."/>
            <person name="Bensimon A."/>
            <person name="Giraud T."/>
            <person name="Brygoo Y."/>
        </authorList>
    </citation>
    <scope>NUCLEOTIDE SEQUENCE [LARGE SCALE GENOMIC DNA]</scope>
    <source>
        <strain evidence="5">FM 013</strain>
    </source>
</reference>
<feature type="compositionally biased region" description="Basic and acidic residues" evidence="2">
    <location>
        <begin position="699"/>
        <end position="708"/>
    </location>
</feature>
<feature type="compositionally biased region" description="Polar residues" evidence="2">
    <location>
        <begin position="649"/>
        <end position="667"/>
    </location>
</feature>
<evidence type="ECO:0000259" key="3">
    <source>
        <dbReference type="PROSITE" id="PS50003"/>
    </source>
</evidence>
<gene>
    <name evidence="4" type="ORF">PCAMFM013_S005g000207</name>
</gene>
<dbReference type="InterPro" id="IPR043453">
    <property type="entry name" value="Slm1_PH"/>
</dbReference>
<dbReference type="PROSITE" id="PS50003">
    <property type="entry name" value="PH_DOMAIN"/>
    <property type="match status" value="1"/>
</dbReference>
<dbReference type="CDD" id="cd13311">
    <property type="entry name" value="PH_Slm1"/>
    <property type="match status" value="1"/>
</dbReference>
<sequence length="822" mass="90324">MAMAARPQTPSQDAYMIPHPNDPGALSRGYGPRSTLSRPNSFAGTSAYHYSSGALESSQVPHNPRFKEDFDTVSHRSSVFDSPAGVQRSASTMSHVRSTTPSRSSTLRKKASLSKKGSLRRNGSRRSMRAGSVRSLSLGDREKYGTDGSDDLNSAFISPIPTHGNPTEVLANRFGAWRKLLKDLILFFKEVQKSYETRAKLFMSASGVVNNQTLPPGLLQAGGLADATEILQNFHRQGYNEANKAVEVEVEVISQLTGLRSDLQKKTKEIKSLSGDFKNTVDKEIDGTRRSVRNLHEALGLVDTDASATSGKGDPFILRLNVEKQVEKQIEEENYLHRAFLNLENSGRELEGIVVSEIQKAYNAYASILRREATEALDTAEKLQAGPISMPQDHEWNQFVADTEELVDPRIPLRDVESITYPGKGHPAAAEVRAGMLERKSKYLKSYTPGWYVLSPTHLHEFKSADRVAWQTPVMSLYLPEQKLGSHSQEDSSSHKFMLKGRQTGAMHRGHSWVFRAESHETMMSWYEDIDGLSNMTGEARNAFVRQHVRSVSGRSMHNEVMEDDEADRTPYSAGSAVMTQDRPTSSRQAGGAFPSDVQLDRNLQAPLSPSSGDSSAGRDMIGAAGSYPDGSSAFDDSLRPVGSREGDSSYQTYRSTEGANETSRPKVTQHDSYYGDWIGPSVIVAKQRQSQQLENPTPDDREIRSDGDQASLAAISGVGIADRRDHSAPAQIYRRESVSTAPTNTNATEFTNHTNPTSVEDQEPELPKIQTLGLENGSINQGPESDSAAKIPPSLLRSNTDNSVALDMKMPGRYPRTNVAA</sequence>
<dbReference type="Pfam" id="PF20399">
    <property type="entry name" value="PH_20"/>
    <property type="match status" value="1"/>
</dbReference>
<proteinExistence type="predicted"/>
<dbReference type="SUPFAM" id="SSF50729">
    <property type="entry name" value="PH domain-like"/>
    <property type="match status" value="1"/>
</dbReference>
<evidence type="ECO:0000256" key="2">
    <source>
        <dbReference type="SAM" id="MobiDB-lite"/>
    </source>
</evidence>
<feature type="region of interest" description="Disordered" evidence="2">
    <location>
        <begin position="555"/>
        <end position="674"/>
    </location>
</feature>